<dbReference type="AlphaFoldDB" id="A0A975HJX2"/>
<dbReference type="Proteomes" id="UP000664904">
    <property type="component" value="Chromosome"/>
</dbReference>
<reference evidence="1" key="1">
    <citation type="submission" date="2021-03" db="EMBL/GenBank/DDBJ databases">
        <title>Complete Genome of Pseudoalteromonas xiamenensis STKMTI.2, a new potential marine bacterium producing anti-Vibrio compounds.</title>
        <authorList>
            <person name="Handayani D.P."/>
            <person name="Isnansetyo A."/>
            <person name="Istiqomah I."/>
            <person name="Jumina J."/>
        </authorList>
    </citation>
    <scope>NUCLEOTIDE SEQUENCE</scope>
    <source>
        <strain evidence="1">STKMTI.2</strain>
    </source>
</reference>
<gene>
    <name evidence="1" type="ORF">J5O05_09905</name>
</gene>
<dbReference type="RefSeq" id="WP_208841928.1">
    <property type="nucleotide sequence ID" value="NZ_CP072133.1"/>
</dbReference>
<proteinExistence type="predicted"/>
<organism evidence="1 2">
    <name type="scientific">Pseudoalteromonas xiamenensis</name>
    <dbReference type="NCBI Taxonomy" id="882626"/>
    <lineage>
        <taxon>Bacteria</taxon>
        <taxon>Pseudomonadati</taxon>
        <taxon>Pseudomonadota</taxon>
        <taxon>Gammaproteobacteria</taxon>
        <taxon>Alteromonadales</taxon>
        <taxon>Pseudoalteromonadaceae</taxon>
        <taxon>Pseudoalteromonas</taxon>
    </lineage>
</organism>
<accession>A0A975HJX2</accession>
<dbReference type="NCBIfam" id="TIGR01847">
    <property type="entry name" value="bacteriocin_sig"/>
    <property type="match status" value="1"/>
</dbReference>
<evidence type="ECO:0000313" key="2">
    <source>
        <dbReference type="Proteomes" id="UP000664904"/>
    </source>
</evidence>
<dbReference type="InterPro" id="IPR010133">
    <property type="entry name" value="Bacteriocin_signal_seq"/>
</dbReference>
<keyword evidence="2" id="KW-1185">Reference proteome</keyword>
<evidence type="ECO:0000313" key="1">
    <source>
        <dbReference type="EMBL" id="QTH70332.1"/>
    </source>
</evidence>
<name>A0A975HJX2_9GAMM</name>
<protein>
    <submittedName>
        <fullName evidence="1">Bacteriocin</fullName>
    </submittedName>
</protein>
<dbReference type="EMBL" id="CP072133">
    <property type="protein sequence ID" value="QTH70332.1"/>
    <property type="molecule type" value="Genomic_DNA"/>
</dbReference>
<sequence length="33" mass="3659">MLSIDNNELSAISGGHPAQTEIDNLIEVLRNFF</sequence>
<dbReference type="KEGG" id="pxi:J5O05_09905"/>